<keyword evidence="1" id="KW-0812">Transmembrane</keyword>
<reference evidence="2 3" key="1">
    <citation type="submission" date="2018-07" db="EMBL/GenBank/DDBJ databases">
        <title>Complete nucleotide sequence of Bacillus phage BSP38.</title>
        <authorList>
            <person name="Ghosh K."/>
            <person name="Kim K.-P."/>
        </authorList>
    </citation>
    <scope>NUCLEOTIDE SEQUENCE [LARGE SCALE GENOMIC DNA]</scope>
</reference>
<keyword evidence="3" id="KW-1185">Reference proteome</keyword>
<feature type="transmembrane region" description="Helical" evidence="1">
    <location>
        <begin position="56"/>
        <end position="73"/>
    </location>
</feature>
<organismHost>
    <name type="scientific">Bacillus subtilis</name>
    <dbReference type="NCBI Taxonomy" id="1423"/>
</organismHost>
<accession>A0A345MJQ2</accession>
<feature type="transmembrane region" description="Helical" evidence="1">
    <location>
        <begin position="6"/>
        <end position="26"/>
    </location>
</feature>
<keyword evidence="1" id="KW-0472">Membrane</keyword>
<evidence type="ECO:0000313" key="3">
    <source>
        <dbReference type="Proteomes" id="UP000260425"/>
    </source>
</evidence>
<gene>
    <name evidence="2" type="ORF">BSP38_042</name>
</gene>
<dbReference type="EMBL" id="MH606185">
    <property type="protein sequence ID" value="AXH71084.1"/>
    <property type="molecule type" value="Genomic_DNA"/>
</dbReference>
<protein>
    <submittedName>
        <fullName evidence="2">Uncharacterized protein</fullName>
    </submittedName>
</protein>
<name>A0A345MJQ2_BPBSP</name>
<proteinExistence type="predicted"/>
<evidence type="ECO:0000256" key="1">
    <source>
        <dbReference type="SAM" id="Phobius"/>
    </source>
</evidence>
<dbReference type="Proteomes" id="UP000260425">
    <property type="component" value="Segment"/>
</dbReference>
<evidence type="ECO:0000313" key="2">
    <source>
        <dbReference type="EMBL" id="AXH71084.1"/>
    </source>
</evidence>
<organism evidence="2 3">
    <name type="scientific">Bacillus phage BSP38</name>
    <dbReference type="NCBI Taxonomy" id="2283013"/>
    <lineage>
        <taxon>Viruses</taxon>
        <taxon>Duplodnaviria</taxon>
        <taxon>Heunggongvirae</taxon>
        <taxon>Uroviricota</taxon>
        <taxon>Caudoviricetes</taxon>
        <taxon>Herelleviridae</taxon>
        <taxon>Bastillevirinae</taxon>
        <taxon>Jeonjuvirus</taxon>
        <taxon>Jeonjuvirus BSP38</taxon>
    </lineage>
</organism>
<sequence length="82" mass="9537">MLIIFAMYILVGATLAYVVTTTTLLVERAKKKGKVLDSTDRELLEGTDEKHWVIKMYLYLMIFWLPVVLWGLYEKLLGGKRK</sequence>
<keyword evidence="1" id="KW-1133">Transmembrane helix</keyword>